<keyword evidence="4" id="KW-0813">Transport</keyword>
<dbReference type="Proteomes" id="UP000827549">
    <property type="component" value="Chromosome 1"/>
</dbReference>
<dbReference type="InterPro" id="IPR036400">
    <property type="entry name" value="Cyt_B5-like_heme/steroid_sf"/>
</dbReference>
<keyword evidence="10" id="KW-0249">Electron transport</keyword>
<proteinExistence type="inferred from homology"/>
<evidence type="ECO:0000256" key="9">
    <source>
        <dbReference type="ARBA" id="ARBA00022832"/>
    </source>
</evidence>
<protein>
    <recommendedName>
        <fullName evidence="3">stearoyl-CoA 9-desaturase</fullName>
        <ecNumber evidence="3">1.14.19.1</ecNumber>
    </recommendedName>
</protein>
<feature type="transmembrane region" description="Helical" evidence="17">
    <location>
        <begin position="194"/>
        <end position="215"/>
    </location>
</feature>
<keyword evidence="15 17" id="KW-0472">Membrane</keyword>
<feature type="transmembrane region" description="Helical" evidence="17">
    <location>
        <begin position="59"/>
        <end position="79"/>
    </location>
</feature>
<dbReference type="PROSITE" id="PS00191">
    <property type="entry name" value="CYTOCHROME_B5_1"/>
    <property type="match status" value="1"/>
</dbReference>
<keyword evidence="16" id="KW-0275">Fatty acid biosynthesis</keyword>
<sequence length="534" mass="59511">MTGTATTSKAAAASPPVAADLAHLPVPTNYVDRTMARMKLLPPITVSNFASNVNWGNTFFLVAPPALAIWGFCTIPLLRQTAIFSVLYYFFTGLGITAGYHRLWSHRSYNASKFVEVLLALAGAGSVQGSIKWWCRGHRAHHRYTDTKLDPYSANEGFFSSHIGWIIFKPRGQIGASDVSDLTRNWIVKYQHKYYGPIALFMAFVVPTLITGLGWGDYLGGFLFAGCARLVFVHHSTFAVNSFAHMFGEHTYDNKHSPRDNFLTSLVTFGEGYHNFHHQFPMDFRNAIRWYQYDPTKWLISAFSTLGLASHLKRFPDNEIQKGKYTMQLEKLQTDNGNIKWPKRDLPVVSWENFQPDAKERSLIAIHGFIHDCSSFIEDHPGGAHLIKKAIGTDATAAFFGGVYDHSNAAHNILGMMRVGILDGGMEVESLKFKKRRDSVAYQSDSEASTCSDDDSLVSESDIQAIVEDIQATVREYENKHPIHQPSAYVPIPYVLPLPASERIAIIKAKPELLPSVASRVSSPVPTRPASPVL</sequence>
<evidence type="ECO:0000313" key="20">
    <source>
        <dbReference type="Proteomes" id="UP000827549"/>
    </source>
</evidence>
<keyword evidence="11 17" id="KW-1133">Transmembrane helix</keyword>
<keyword evidence="13" id="KW-0408">Iron</keyword>
<dbReference type="InterPro" id="IPR018506">
    <property type="entry name" value="Cyt_B5_heme-BS"/>
</dbReference>
<evidence type="ECO:0000256" key="17">
    <source>
        <dbReference type="SAM" id="Phobius"/>
    </source>
</evidence>
<dbReference type="RefSeq" id="XP_062624162.1">
    <property type="nucleotide sequence ID" value="XM_062768178.1"/>
</dbReference>
<evidence type="ECO:0000256" key="3">
    <source>
        <dbReference type="ARBA" id="ARBA00012620"/>
    </source>
</evidence>
<keyword evidence="5" id="KW-0444">Lipid biosynthesis</keyword>
<feature type="transmembrane region" description="Helical" evidence="17">
    <location>
        <begin position="86"/>
        <end position="105"/>
    </location>
</feature>
<dbReference type="Gene3D" id="3.10.120.10">
    <property type="entry name" value="Cytochrome b5-like heme/steroid binding domain"/>
    <property type="match status" value="1"/>
</dbReference>
<evidence type="ECO:0000256" key="1">
    <source>
        <dbReference type="ARBA" id="ARBA00004141"/>
    </source>
</evidence>
<evidence type="ECO:0000256" key="15">
    <source>
        <dbReference type="ARBA" id="ARBA00023136"/>
    </source>
</evidence>
<accession>A0AAF0Y1B1</accession>
<dbReference type="InterPro" id="IPR001199">
    <property type="entry name" value="Cyt_B5-like_heme/steroid-bd"/>
</dbReference>
<evidence type="ECO:0000256" key="11">
    <source>
        <dbReference type="ARBA" id="ARBA00022989"/>
    </source>
</evidence>
<dbReference type="AlphaFoldDB" id="A0AAF0Y1B1"/>
<evidence type="ECO:0000256" key="12">
    <source>
        <dbReference type="ARBA" id="ARBA00023002"/>
    </source>
</evidence>
<evidence type="ECO:0000256" key="10">
    <source>
        <dbReference type="ARBA" id="ARBA00022982"/>
    </source>
</evidence>
<dbReference type="FunFam" id="3.10.120.10:FF:000004">
    <property type="entry name" value="Acyl-CoA desaturase"/>
    <property type="match status" value="1"/>
</dbReference>
<gene>
    <name evidence="19" type="primary">OLE1_2</name>
    <name evidence="19" type="ORF">LOC62_01G001683</name>
</gene>
<dbReference type="InterPro" id="IPR005804">
    <property type="entry name" value="FA_desaturase_dom"/>
</dbReference>
<evidence type="ECO:0000256" key="6">
    <source>
        <dbReference type="ARBA" id="ARBA00022617"/>
    </source>
</evidence>
<dbReference type="SMART" id="SM01117">
    <property type="entry name" value="Cyt-b5"/>
    <property type="match status" value="1"/>
</dbReference>
<evidence type="ECO:0000256" key="7">
    <source>
        <dbReference type="ARBA" id="ARBA00022692"/>
    </source>
</evidence>
<evidence type="ECO:0000259" key="18">
    <source>
        <dbReference type="PROSITE" id="PS50255"/>
    </source>
</evidence>
<dbReference type="GO" id="GO:0006636">
    <property type="term" value="P:unsaturated fatty acid biosynthetic process"/>
    <property type="evidence" value="ECO:0007669"/>
    <property type="project" value="TreeGrafter"/>
</dbReference>
<keyword evidence="6" id="KW-0349">Heme</keyword>
<dbReference type="PROSITE" id="PS50255">
    <property type="entry name" value="CYTOCHROME_B5_2"/>
    <property type="match status" value="1"/>
</dbReference>
<dbReference type="GO" id="GO:0020037">
    <property type="term" value="F:heme binding"/>
    <property type="evidence" value="ECO:0007669"/>
    <property type="project" value="InterPro"/>
</dbReference>
<keyword evidence="12" id="KW-0560">Oxidoreductase</keyword>
<evidence type="ECO:0000256" key="14">
    <source>
        <dbReference type="ARBA" id="ARBA00023098"/>
    </source>
</evidence>
<keyword evidence="20" id="KW-1185">Reference proteome</keyword>
<dbReference type="GeneID" id="87804938"/>
<keyword evidence="14" id="KW-0443">Lipid metabolism</keyword>
<comment type="similarity">
    <text evidence="2">Belongs to the fatty acid desaturase type 1 family.</text>
</comment>
<evidence type="ECO:0000256" key="2">
    <source>
        <dbReference type="ARBA" id="ARBA00009295"/>
    </source>
</evidence>
<evidence type="ECO:0000256" key="4">
    <source>
        <dbReference type="ARBA" id="ARBA00022448"/>
    </source>
</evidence>
<keyword evidence="7 17" id="KW-0812">Transmembrane</keyword>
<evidence type="ECO:0000313" key="19">
    <source>
        <dbReference type="EMBL" id="WOO78130.1"/>
    </source>
</evidence>
<dbReference type="CDD" id="cd03505">
    <property type="entry name" value="Delta9-FADS-like"/>
    <property type="match status" value="1"/>
</dbReference>
<evidence type="ECO:0000256" key="8">
    <source>
        <dbReference type="ARBA" id="ARBA00022723"/>
    </source>
</evidence>
<dbReference type="SUPFAM" id="SSF55856">
    <property type="entry name" value="Cytochrome b5-like heme/steroid binding domain"/>
    <property type="match status" value="1"/>
</dbReference>
<dbReference type="PANTHER" id="PTHR11351">
    <property type="entry name" value="ACYL-COA DESATURASE"/>
    <property type="match status" value="1"/>
</dbReference>
<dbReference type="EC" id="1.14.19.1" evidence="3"/>
<organism evidence="19 20">
    <name type="scientific">Vanrija pseudolonga</name>
    <dbReference type="NCBI Taxonomy" id="143232"/>
    <lineage>
        <taxon>Eukaryota</taxon>
        <taxon>Fungi</taxon>
        <taxon>Dikarya</taxon>
        <taxon>Basidiomycota</taxon>
        <taxon>Agaricomycotina</taxon>
        <taxon>Tremellomycetes</taxon>
        <taxon>Trichosporonales</taxon>
        <taxon>Trichosporonaceae</taxon>
        <taxon>Vanrija</taxon>
    </lineage>
</organism>
<dbReference type="InterPro" id="IPR015876">
    <property type="entry name" value="Acyl-CoA_DS"/>
</dbReference>
<dbReference type="Pfam" id="PF00487">
    <property type="entry name" value="FA_desaturase"/>
    <property type="match status" value="1"/>
</dbReference>
<evidence type="ECO:0000256" key="5">
    <source>
        <dbReference type="ARBA" id="ARBA00022516"/>
    </source>
</evidence>
<dbReference type="Pfam" id="PF00173">
    <property type="entry name" value="Cyt-b5"/>
    <property type="match status" value="1"/>
</dbReference>
<dbReference type="GO" id="GO:0005789">
    <property type="term" value="C:endoplasmic reticulum membrane"/>
    <property type="evidence" value="ECO:0007669"/>
    <property type="project" value="TreeGrafter"/>
</dbReference>
<reference evidence="19" key="1">
    <citation type="submission" date="2023-10" db="EMBL/GenBank/DDBJ databases">
        <authorList>
            <person name="Noh H."/>
        </authorList>
    </citation>
    <scope>NUCLEOTIDE SEQUENCE</scope>
    <source>
        <strain evidence="19">DUCC4014</strain>
    </source>
</reference>
<comment type="subcellular location">
    <subcellularLocation>
        <location evidence="1">Membrane</location>
        <topology evidence="1">Multi-pass membrane protein</topology>
    </subcellularLocation>
</comment>
<dbReference type="GO" id="GO:0004768">
    <property type="term" value="F:stearoyl-CoA 9-desaturase activity"/>
    <property type="evidence" value="ECO:0007669"/>
    <property type="project" value="UniProtKB-EC"/>
</dbReference>
<evidence type="ECO:0000256" key="13">
    <source>
        <dbReference type="ARBA" id="ARBA00023004"/>
    </source>
</evidence>
<dbReference type="GO" id="GO:0005506">
    <property type="term" value="F:iron ion binding"/>
    <property type="evidence" value="ECO:0007669"/>
    <property type="project" value="TreeGrafter"/>
</dbReference>
<dbReference type="PRINTS" id="PR00075">
    <property type="entry name" value="FACDDSATRASE"/>
</dbReference>
<evidence type="ECO:0000256" key="16">
    <source>
        <dbReference type="ARBA" id="ARBA00023160"/>
    </source>
</evidence>
<feature type="domain" description="Cytochrome b5 heme-binding" evidence="18">
    <location>
        <begin position="357"/>
        <end position="423"/>
    </location>
</feature>
<dbReference type="EMBL" id="CP086714">
    <property type="protein sequence ID" value="WOO78130.1"/>
    <property type="molecule type" value="Genomic_DNA"/>
</dbReference>
<keyword evidence="8" id="KW-0479">Metal-binding</keyword>
<dbReference type="PANTHER" id="PTHR11351:SF31">
    <property type="entry name" value="DESATURASE 1, ISOFORM A-RELATED"/>
    <property type="match status" value="1"/>
</dbReference>
<keyword evidence="9" id="KW-0276">Fatty acid metabolism</keyword>
<name>A0AAF0Y1B1_9TREE</name>